<accession>A0ABU8K9N5</accession>
<dbReference type="SUPFAM" id="SSF51735">
    <property type="entry name" value="NAD(P)-binding Rossmann-fold domains"/>
    <property type="match status" value="2"/>
</dbReference>
<feature type="domain" description="Ketoreductase" evidence="3">
    <location>
        <begin position="7"/>
        <end position="187"/>
    </location>
</feature>
<evidence type="ECO:0000313" key="4">
    <source>
        <dbReference type="EMBL" id="MEI9401891.1"/>
    </source>
</evidence>
<dbReference type="InterPro" id="IPR002347">
    <property type="entry name" value="SDR_fam"/>
</dbReference>
<dbReference type="PRINTS" id="PR00080">
    <property type="entry name" value="SDRFAMILY"/>
</dbReference>
<dbReference type="InterPro" id="IPR057326">
    <property type="entry name" value="KR_dom"/>
</dbReference>
<dbReference type="InterPro" id="IPR020904">
    <property type="entry name" value="Sc_DH/Rdtase_CS"/>
</dbReference>
<dbReference type="CDD" id="cd05233">
    <property type="entry name" value="SDR_c"/>
    <property type="match status" value="1"/>
</dbReference>
<sequence>MERLARRTVIITGAAGGIGRVLANTLAADGDVVVAVDLPDSGVLELARDLGRPHLGLEYDISNEEDILALFRRVEGQFAPISVLVNNAGIGPAMDATVGTSIESFRRTLAVNLIGPIVMAREAATRMQPGAVIVNVASISGLVSNPKRNAYAASKAGLIAFTKSLAGEWASRGIRVTAVAPGYVRTSMTAALERAGKTDLEAVRRRVPMGRMGRPDEIAQAVRFLASPQASYITGSVLTVDGGWTSFNQPGDAHPPVDGAPGAELSRPAEHARARIVLVTGGANGIGAAVVRRFAANGDTVVIADKDRNAVTELARSLGGKHVAKTVNMVVESEVVALFEELRERFGRIDVLVNSAVAPDLPGIKQIPARTEQILDLTLSGAFTCVREAIKMMSLEGMILHIGSINPYRPFAPRHAYGAFMAGLEILTRCMAAELGPCGIRTAAIAPGYIRTPGIIQLMKLGSIDHPQAISQRIPMHRLGRPEEVADAAFFLASPDASYVNGSILYVDGGCSLSGDAGLASEPGQE</sequence>
<dbReference type="PANTHER" id="PTHR42760">
    <property type="entry name" value="SHORT-CHAIN DEHYDROGENASES/REDUCTASES FAMILY MEMBER"/>
    <property type="match status" value="1"/>
</dbReference>
<keyword evidence="2" id="KW-0560">Oxidoreductase</keyword>
<evidence type="ECO:0000256" key="1">
    <source>
        <dbReference type="ARBA" id="ARBA00006484"/>
    </source>
</evidence>
<comment type="caution">
    <text evidence="4">The sequence shown here is derived from an EMBL/GenBank/DDBJ whole genome shotgun (WGS) entry which is preliminary data.</text>
</comment>
<dbReference type="Pfam" id="PF13561">
    <property type="entry name" value="adh_short_C2"/>
    <property type="match status" value="2"/>
</dbReference>
<evidence type="ECO:0000256" key="2">
    <source>
        <dbReference type="ARBA" id="ARBA00023002"/>
    </source>
</evidence>
<dbReference type="PROSITE" id="PS00061">
    <property type="entry name" value="ADH_SHORT"/>
    <property type="match status" value="1"/>
</dbReference>
<reference evidence="4 5" key="1">
    <citation type="submission" date="2022-12" db="EMBL/GenBank/DDBJ databases">
        <authorList>
            <person name="Muema E."/>
        </authorList>
    </citation>
    <scope>NUCLEOTIDE SEQUENCE [LARGE SCALE GENOMIC DNA]</scope>
    <source>
        <strain evidence="5">1330</strain>
    </source>
</reference>
<evidence type="ECO:0000259" key="3">
    <source>
        <dbReference type="SMART" id="SM00822"/>
    </source>
</evidence>
<dbReference type="EMBL" id="JAPYKO010000003">
    <property type="protein sequence ID" value="MEI9401891.1"/>
    <property type="molecule type" value="Genomic_DNA"/>
</dbReference>
<dbReference type="SMART" id="SM00822">
    <property type="entry name" value="PKS_KR"/>
    <property type="match status" value="1"/>
</dbReference>
<dbReference type="PANTHER" id="PTHR42760:SF133">
    <property type="entry name" value="3-OXOACYL-[ACYL-CARRIER-PROTEIN] REDUCTASE"/>
    <property type="match status" value="1"/>
</dbReference>
<gene>
    <name evidence="4" type="ORF">O7A05_06820</name>
</gene>
<organism evidence="4 5">
    <name type="scientific">Mesorhizobium argentiipisi</name>
    <dbReference type="NCBI Taxonomy" id="3015175"/>
    <lineage>
        <taxon>Bacteria</taxon>
        <taxon>Pseudomonadati</taxon>
        <taxon>Pseudomonadota</taxon>
        <taxon>Alphaproteobacteria</taxon>
        <taxon>Hyphomicrobiales</taxon>
        <taxon>Phyllobacteriaceae</taxon>
        <taxon>Mesorhizobium</taxon>
    </lineage>
</organism>
<dbReference type="Gene3D" id="3.40.50.720">
    <property type="entry name" value="NAD(P)-binding Rossmann-like Domain"/>
    <property type="match status" value="2"/>
</dbReference>
<dbReference type="Proteomes" id="UP001366503">
    <property type="component" value="Unassembled WGS sequence"/>
</dbReference>
<proteinExistence type="inferred from homology"/>
<keyword evidence="5" id="KW-1185">Reference proteome</keyword>
<protein>
    <submittedName>
        <fullName evidence="4">SDR family oxidoreductase</fullName>
    </submittedName>
</protein>
<name>A0ABU8K9N5_9HYPH</name>
<dbReference type="InterPro" id="IPR036291">
    <property type="entry name" value="NAD(P)-bd_dom_sf"/>
</dbReference>
<comment type="similarity">
    <text evidence="1">Belongs to the short-chain dehydrogenases/reductases (SDR) family.</text>
</comment>
<dbReference type="PRINTS" id="PR00081">
    <property type="entry name" value="GDHRDH"/>
</dbReference>
<evidence type="ECO:0000313" key="5">
    <source>
        <dbReference type="Proteomes" id="UP001366503"/>
    </source>
</evidence>